<dbReference type="PANTHER" id="PTHR11177">
    <property type="entry name" value="CHITINASE"/>
    <property type="match status" value="1"/>
</dbReference>
<dbReference type="OrthoDB" id="6498521at2759"/>
<dbReference type="InterPro" id="IPR050314">
    <property type="entry name" value="Glycosyl_Hydrlase_18"/>
</dbReference>
<dbReference type="GO" id="GO:0006032">
    <property type="term" value="P:chitin catabolic process"/>
    <property type="evidence" value="ECO:0007669"/>
    <property type="project" value="TreeGrafter"/>
</dbReference>
<name>A0A9J6H0R3_HAELO</name>
<dbReference type="GO" id="GO:0004568">
    <property type="term" value="F:chitinase activity"/>
    <property type="evidence" value="ECO:0007669"/>
    <property type="project" value="TreeGrafter"/>
</dbReference>
<dbReference type="GO" id="GO:0005576">
    <property type="term" value="C:extracellular region"/>
    <property type="evidence" value="ECO:0007669"/>
    <property type="project" value="TreeGrafter"/>
</dbReference>
<protein>
    <recommendedName>
        <fullName evidence="2">GH18 domain-containing protein</fullName>
    </recommendedName>
</protein>
<accession>A0A9J6H0R3</accession>
<dbReference type="OMA" id="ATCNFLI"/>
<dbReference type="Pfam" id="PF00704">
    <property type="entry name" value="Glyco_hydro_18"/>
    <property type="match status" value="1"/>
</dbReference>
<evidence type="ECO:0000256" key="1">
    <source>
        <dbReference type="SAM" id="MobiDB-lite"/>
    </source>
</evidence>
<gene>
    <name evidence="3" type="ORF">HPB48_021582</name>
</gene>
<dbReference type="InterPro" id="IPR017853">
    <property type="entry name" value="GH"/>
</dbReference>
<proteinExistence type="predicted"/>
<keyword evidence="4" id="KW-1185">Reference proteome</keyword>
<dbReference type="PROSITE" id="PS51910">
    <property type="entry name" value="GH18_2"/>
    <property type="match status" value="1"/>
</dbReference>
<dbReference type="EMBL" id="JABSTR010000010">
    <property type="protein sequence ID" value="KAH9380308.1"/>
    <property type="molecule type" value="Genomic_DNA"/>
</dbReference>
<dbReference type="GO" id="GO:0008061">
    <property type="term" value="F:chitin binding"/>
    <property type="evidence" value="ECO:0007669"/>
    <property type="project" value="TreeGrafter"/>
</dbReference>
<dbReference type="Gene3D" id="3.20.20.80">
    <property type="entry name" value="Glycosidases"/>
    <property type="match status" value="1"/>
</dbReference>
<evidence type="ECO:0000259" key="2">
    <source>
        <dbReference type="PROSITE" id="PS51910"/>
    </source>
</evidence>
<evidence type="ECO:0000313" key="4">
    <source>
        <dbReference type="Proteomes" id="UP000821853"/>
    </source>
</evidence>
<feature type="domain" description="GH18" evidence="2">
    <location>
        <begin position="96"/>
        <end position="280"/>
    </location>
</feature>
<feature type="region of interest" description="Disordered" evidence="1">
    <location>
        <begin position="1"/>
        <end position="28"/>
    </location>
</feature>
<dbReference type="GO" id="GO:0005975">
    <property type="term" value="P:carbohydrate metabolic process"/>
    <property type="evidence" value="ECO:0007669"/>
    <property type="project" value="InterPro"/>
</dbReference>
<feature type="region of interest" description="Disordered" evidence="1">
    <location>
        <begin position="252"/>
        <end position="280"/>
    </location>
</feature>
<organism evidence="3 4">
    <name type="scientific">Haemaphysalis longicornis</name>
    <name type="common">Bush tick</name>
    <dbReference type="NCBI Taxonomy" id="44386"/>
    <lineage>
        <taxon>Eukaryota</taxon>
        <taxon>Metazoa</taxon>
        <taxon>Ecdysozoa</taxon>
        <taxon>Arthropoda</taxon>
        <taxon>Chelicerata</taxon>
        <taxon>Arachnida</taxon>
        <taxon>Acari</taxon>
        <taxon>Parasitiformes</taxon>
        <taxon>Ixodida</taxon>
        <taxon>Ixodoidea</taxon>
        <taxon>Ixodidae</taxon>
        <taxon>Haemaphysalinae</taxon>
        <taxon>Haemaphysalis</taxon>
    </lineage>
</organism>
<dbReference type="VEuPathDB" id="VectorBase:HLOH_065165"/>
<feature type="compositionally biased region" description="Low complexity" evidence="1">
    <location>
        <begin position="1"/>
        <end position="25"/>
    </location>
</feature>
<comment type="caution">
    <text evidence="3">The sequence shown here is derived from an EMBL/GenBank/DDBJ whole genome shotgun (WGS) entry which is preliminary data.</text>
</comment>
<dbReference type="PANTHER" id="PTHR11177:SF144">
    <property type="entry name" value="CHITINASE 5"/>
    <property type="match status" value="1"/>
</dbReference>
<dbReference type="Proteomes" id="UP000821853">
    <property type="component" value="Chromosome 8"/>
</dbReference>
<dbReference type="AlphaFoldDB" id="A0A9J6H0R3"/>
<sequence>MTIKLTTSTQSSTTVSTTIPSTPETTQEERDLAVIKYTLTTITTTALPSTKTATIVPTAESISLTTEVVTTASVTSTTTTTTEEVFNFDVESSPSYNVVCYFNHTSYRRAKPMSFRTGHIPVPFCSHIIYASLGVNEDAELVPKDPVFDIEQGGFAKFAAIKKRHPKVSVMVAIGEDIGDSKAFLQISKYKQDAVALARNAASWLLDNRYDGLVVQWKMPASRPEDSATMGPYYKARLRMIVAASPGLTGLQNRDIRHGAQRRRTAPDVFRRPSAVTARR</sequence>
<evidence type="ECO:0000313" key="3">
    <source>
        <dbReference type="EMBL" id="KAH9380308.1"/>
    </source>
</evidence>
<dbReference type="InterPro" id="IPR001223">
    <property type="entry name" value="Glyco_hydro18_cat"/>
</dbReference>
<dbReference type="SUPFAM" id="SSF51445">
    <property type="entry name" value="(Trans)glycosidases"/>
    <property type="match status" value="1"/>
</dbReference>
<reference evidence="3 4" key="1">
    <citation type="journal article" date="2020" name="Cell">
        <title>Large-Scale Comparative Analyses of Tick Genomes Elucidate Their Genetic Diversity and Vector Capacities.</title>
        <authorList>
            <consortium name="Tick Genome and Microbiome Consortium (TIGMIC)"/>
            <person name="Jia N."/>
            <person name="Wang J."/>
            <person name="Shi W."/>
            <person name="Du L."/>
            <person name="Sun Y."/>
            <person name="Zhan W."/>
            <person name="Jiang J.F."/>
            <person name="Wang Q."/>
            <person name="Zhang B."/>
            <person name="Ji P."/>
            <person name="Bell-Sakyi L."/>
            <person name="Cui X.M."/>
            <person name="Yuan T.T."/>
            <person name="Jiang B.G."/>
            <person name="Yang W.F."/>
            <person name="Lam T.T."/>
            <person name="Chang Q.C."/>
            <person name="Ding S.J."/>
            <person name="Wang X.J."/>
            <person name="Zhu J.G."/>
            <person name="Ruan X.D."/>
            <person name="Zhao L."/>
            <person name="Wei J.T."/>
            <person name="Ye R.Z."/>
            <person name="Que T.C."/>
            <person name="Du C.H."/>
            <person name="Zhou Y.H."/>
            <person name="Cheng J.X."/>
            <person name="Dai P.F."/>
            <person name="Guo W.B."/>
            <person name="Han X.H."/>
            <person name="Huang E.J."/>
            <person name="Li L.F."/>
            <person name="Wei W."/>
            <person name="Gao Y.C."/>
            <person name="Liu J.Z."/>
            <person name="Shao H.Z."/>
            <person name="Wang X."/>
            <person name="Wang C.C."/>
            <person name="Yang T.C."/>
            <person name="Huo Q.B."/>
            <person name="Li W."/>
            <person name="Chen H.Y."/>
            <person name="Chen S.E."/>
            <person name="Zhou L.G."/>
            <person name="Ni X.B."/>
            <person name="Tian J.H."/>
            <person name="Sheng Y."/>
            <person name="Liu T."/>
            <person name="Pan Y.S."/>
            <person name="Xia L.Y."/>
            <person name="Li J."/>
            <person name="Zhao F."/>
            <person name="Cao W.C."/>
        </authorList>
    </citation>
    <scope>NUCLEOTIDE SEQUENCE [LARGE SCALE GENOMIC DNA]</scope>
    <source>
        <strain evidence="3">HaeL-2018</strain>
    </source>
</reference>